<proteinExistence type="predicted"/>
<dbReference type="Proteomes" id="UP001596113">
    <property type="component" value="Unassembled WGS sequence"/>
</dbReference>
<gene>
    <name evidence="1" type="ORF">ACFPOF_15420</name>
</gene>
<dbReference type="EMBL" id="JBHSMI010000025">
    <property type="protein sequence ID" value="MFC5404133.1"/>
    <property type="molecule type" value="Genomic_DNA"/>
</dbReference>
<dbReference type="RefSeq" id="WP_378134121.1">
    <property type="nucleotide sequence ID" value="NZ_JBHSMI010000025.1"/>
</dbReference>
<accession>A0ABW0HUT6</accession>
<name>A0ABW0HUT6_9BACL</name>
<evidence type="ECO:0008006" key="3">
    <source>
        <dbReference type="Google" id="ProtNLM"/>
    </source>
</evidence>
<evidence type="ECO:0000313" key="2">
    <source>
        <dbReference type="Proteomes" id="UP001596113"/>
    </source>
</evidence>
<reference evidence="2" key="1">
    <citation type="journal article" date="2019" name="Int. J. Syst. Evol. Microbiol.">
        <title>The Global Catalogue of Microorganisms (GCM) 10K type strain sequencing project: providing services to taxonomists for standard genome sequencing and annotation.</title>
        <authorList>
            <consortium name="The Broad Institute Genomics Platform"/>
            <consortium name="The Broad Institute Genome Sequencing Center for Infectious Disease"/>
            <person name="Wu L."/>
            <person name="Ma J."/>
        </authorList>
    </citation>
    <scope>NUCLEOTIDE SEQUENCE [LARGE SCALE GENOMIC DNA]</scope>
    <source>
        <strain evidence="2">CGMCC 1.18575</strain>
    </source>
</reference>
<keyword evidence="2" id="KW-1185">Reference proteome</keyword>
<dbReference type="InterPro" id="IPR029058">
    <property type="entry name" value="AB_hydrolase_fold"/>
</dbReference>
<dbReference type="Gene3D" id="3.40.50.1820">
    <property type="entry name" value="alpha/beta hydrolase"/>
    <property type="match status" value="1"/>
</dbReference>
<dbReference type="SUPFAM" id="SSF53474">
    <property type="entry name" value="alpha/beta-Hydrolases"/>
    <property type="match status" value="1"/>
</dbReference>
<protein>
    <recommendedName>
        <fullName evidence="3">Peptidase S9 prolyl oligopeptidase catalytic domain-containing protein</fullName>
    </recommendedName>
</protein>
<sequence length="683" mass="75570">MNTNNLIFAPGNYVPISEFIRLDGTSAFFEFPIRRDVLETLIGKDEPIKVAICSNECIAYAEVLRVDTNKGLVRIESGKAGIYAIVATGQRNAFPIVTNWNAALNEGRGGHQSGGTDGIGMLRLNEQSGNREVELSTLRDNDPSNPYYYRTEAYALFAGEEDGQFFPTPAYERYIGETYSLVRVTDEAALKLSNETLKLTGYPLIVRPTDVEPEQLVGRPAFQLIHGCIAGRGEHRSMVSYIVPPFWTPAPEKRYPALFSGFYDQNENVFSTVGPPLLNVLGQTLLDTGKGVVGIIWNGGGSFGTRTIQGSVYDNLDDLFRTAIERYAVDGEAIVTVGGSRGGITSLVAAGNPNSAVYLVRYAICYNVPLSFGEPLKEMANPTCPVFWRVICEDTGYKDAWQPGWTDPEGRSAVDLFLLTLLGTSDSSLIASELSAASERIIRSLKAKGTQVWLTHGTHDAFTSSWLAYEWVGRARRNGVQVRHEIGYRFGHNNCTNPFDSAKTCLESLLTGEPIVLEGTRHYRRASEDPDKWELAERFLPLRQPVFLEGPKVAVKGLPILVILYGEPGMEYRLTLLPLSGSKPKVDLLEGKMESLEGYDETFSFVKSVQLVPGELAPGEYVYELQFRRPGTACWEKAVMHAPHPGFEGRATLEVIEEMPNFSSDEWLEKTMKYAIGWGLSEA</sequence>
<comment type="caution">
    <text evidence="1">The sequence shown here is derived from an EMBL/GenBank/DDBJ whole genome shotgun (WGS) entry which is preliminary data.</text>
</comment>
<organism evidence="1 2">
    <name type="scientific">Cohnella soli</name>
    <dbReference type="NCBI Taxonomy" id="425005"/>
    <lineage>
        <taxon>Bacteria</taxon>
        <taxon>Bacillati</taxon>
        <taxon>Bacillota</taxon>
        <taxon>Bacilli</taxon>
        <taxon>Bacillales</taxon>
        <taxon>Paenibacillaceae</taxon>
        <taxon>Cohnella</taxon>
    </lineage>
</organism>
<evidence type="ECO:0000313" key="1">
    <source>
        <dbReference type="EMBL" id="MFC5404133.1"/>
    </source>
</evidence>